<dbReference type="InterPro" id="IPR027806">
    <property type="entry name" value="HARBI1_dom"/>
</dbReference>
<keyword evidence="5" id="KW-1185">Reference proteome</keyword>
<protein>
    <recommendedName>
        <fullName evidence="3">DDE Tnp4 domain-containing protein</fullName>
    </recommendedName>
</protein>
<accession>A0A8K0P892</accession>
<gene>
    <name evidence="4" type="ORF">J437_LFUL019281</name>
</gene>
<dbReference type="AlphaFoldDB" id="A0A8K0P892"/>
<comment type="cofactor">
    <cofactor evidence="1">
        <name>a divalent metal cation</name>
        <dbReference type="ChEBI" id="CHEBI:60240"/>
    </cofactor>
</comment>
<sequence>MENIQIIAPERSGSLYFNYEGTHSIVLMAVADANYNVIYADVGHQGRISDGGVFQHTSQYFPDAEALPSREKLVPFVFVADNAFALSENILRTQTFVQFRSSSPERVFNYRLSRARRIIENVFGITKFRIFLVTLTCIYLHNYLRRNAESKSFYSPPGTFDSEDSDNNLISRSWRKEVKDPNNIPRKAVSEVQQIRDEFREYFMSVQFRGNILIHNT</sequence>
<evidence type="ECO:0000313" key="4">
    <source>
        <dbReference type="EMBL" id="KAG8239735.1"/>
    </source>
</evidence>
<name>A0A8K0P892_LADFU</name>
<organism evidence="4 5">
    <name type="scientific">Ladona fulva</name>
    <name type="common">Scarce chaser dragonfly</name>
    <name type="synonym">Libellula fulva</name>
    <dbReference type="NCBI Taxonomy" id="123851"/>
    <lineage>
        <taxon>Eukaryota</taxon>
        <taxon>Metazoa</taxon>
        <taxon>Ecdysozoa</taxon>
        <taxon>Arthropoda</taxon>
        <taxon>Hexapoda</taxon>
        <taxon>Insecta</taxon>
        <taxon>Pterygota</taxon>
        <taxon>Palaeoptera</taxon>
        <taxon>Odonata</taxon>
        <taxon>Epiprocta</taxon>
        <taxon>Anisoptera</taxon>
        <taxon>Libelluloidea</taxon>
        <taxon>Libellulidae</taxon>
        <taxon>Ladona</taxon>
    </lineage>
</organism>
<evidence type="ECO:0000259" key="3">
    <source>
        <dbReference type="Pfam" id="PF13359"/>
    </source>
</evidence>
<reference evidence="4" key="2">
    <citation type="submission" date="2017-10" db="EMBL/GenBank/DDBJ databases">
        <title>Ladona fulva Genome sequencing and assembly.</title>
        <authorList>
            <person name="Murali S."/>
            <person name="Richards S."/>
            <person name="Bandaranaike D."/>
            <person name="Bellair M."/>
            <person name="Blankenburg K."/>
            <person name="Chao H."/>
            <person name="Dinh H."/>
            <person name="Doddapaneni H."/>
            <person name="Dugan-Rocha S."/>
            <person name="Elkadiri S."/>
            <person name="Gnanaolivu R."/>
            <person name="Hernandez B."/>
            <person name="Skinner E."/>
            <person name="Javaid M."/>
            <person name="Lee S."/>
            <person name="Li M."/>
            <person name="Ming W."/>
            <person name="Munidasa M."/>
            <person name="Muniz J."/>
            <person name="Nguyen L."/>
            <person name="Hughes D."/>
            <person name="Osuji N."/>
            <person name="Pu L.-L."/>
            <person name="Puazo M."/>
            <person name="Qu C."/>
            <person name="Quiroz J."/>
            <person name="Raj R."/>
            <person name="Weissenberger G."/>
            <person name="Xin Y."/>
            <person name="Zou X."/>
            <person name="Han Y."/>
            <person name="Worley K."/>
            <person name="Muzny D."/>
            <person name="Gibbs R."/>
        </authorList>
    </citation>
    <scope>NUCLEOTIDE SEQUENCE</scope>
    <source>
        <strain evidence="4">Sampled in the wild</strain>
    </source>
</reference>
<dbReference type="OrthoDB" id="8193319at2759"/>
<evidence type="ECO:0000313" key="5">
    <source>
        <dbReference type="Proteomes" id="UP000792457"/>
    </source>
</evidence>
<dbReference type="Pfam" id="PF13359">
    <property type="entry name" value="DDE_Tnp_4"/>
    <property type="match status" value="1"/>
</dbReference>
<keyword evidence="2" id="KW-0479">Metal-binding</keyword>
<dbReference type="EMBL" id="KZ309885">
    <property type="protein sequence ID" value="KAG8239735.1"/>
    <property type="molecule type" value="Genomic_DNA"/>
</dbReference>
<feature type="domain" description="DDE Tnp4" evidence="3">
    <location>
        <begin position="4"/>
        <end position="135"/>
    </location>
</feature>
<proteinExistence type="predicted"/>
<dbReference type="GO" id="GO:0046872">
    <property type="term" value="F:metal ion binding"/>
    <property type="evidence" value="ECO:0007669"/>
    <property type="project" value="UniProtKB-KW"/>
</dbReference>
<feature type="non-terminal residue" evidence="4">
    <location>
        <position position="217"/>
    </location>
</feature>
<comment type="caution">
    <text evidence="4">The sequence shown here is derived from an EMBL/GenBank/DDBJ whole genome shotgun (WGS) entry which is preliminary data.</text>
</comment>
<evidence type="ECO:0000256" key="2">
    <source>
        <dbReference type="ARBA" id="ARBA00022723"/>
    </source>
</evidence>
<reference evidence="4" key="1">
    <citation type="submission" date="2013-04" db="EMBL/GenBank/DDBJ databases">
        <authorList>
            <person name="Qu J."/>
            <person name="Murali S.C."/>
            <person name="Bandaranaike D."/>
            <person name="Bellair M."/>
            <person name="Blankenburg K."/>
            <person name="Chao H."/>
            <person name="Dinh H."/>
            <person name="Doddapaneni H."/>
            <person name="Downs B."/>
            <person name="Dugan-Rocha S."/>
            <person name="Elkadiri S."/>
            <person name="Gnanaolivu R.D."/>
            <person name="Hernandez B."/>
            <person name="Javaid M."/>
            <person name="Jayaseelan J.C."/>
            <person name="Lee S."/>
            <person name="Li M."/>
            <person name="Ming W."/>
            <person name="Munidasa M."/>
            <person name="Muniz J."/>
            <person name="Nguyen L."/>
            <person name="Ongeri F."/>
            <person name="Osuji N."/>
            <person name="Pu L.-L."/>
            <person name="Puazo M."/>
            <person name="Qu C."/>
            <person name="Quiroz J."/>
            <person name="Raj R."/>
            <person name="Weissenberger G."/>
            <person name="Xin Y."/>
            <person name="Zou X."/>
            <person name="Han Y."/>
            <person name="Richards S."/>
            <person name="Worley K."/>
            <person name="Muzny D."/>
            <person name="Gibbs R."/>
        </authorList>
    </citation>
    <scope>NUCLEOTIDE SEQUENCE</scope>
    <source>
        <strain evidence="4">Sampled in the wild</strain>
    </source>
</reference>
<evidence type="ECO:0000256" key="1">
    <source>
        <dbReference type="ARBA" id="ARBA00001968"/>
    </source>
</evidence>
<dbReference type="Proteomes" id="UP000792457">
    <property type="component" value="Unassembled WGS sequence"/>
</dbReference>